<name>A0ABP4E442_9ACTN</name>
<evidence type="ECO:0000313" key="3">
    <source>
        <dbReference type="Proteomes" id="UP001499987"/>
    </source>
</evidence>
<proteinExistence type="predicted"/>
<reference evidence="3" key="1">
    <citation type="journal article" date="2019" name="Int. J. Syst. Evol. Microbiol.">
        <title>The Global Catalogue of Microorganisms (GCM) 10K type strain sequencing project: providing services to taxonomists for standard genome sequencing and annotation.</title>
        <authorList>
            <consortium name="The Broad Institute Genomics Platform"/>
            <consortium name="The Broad Institute Genome Sequencing Center for Infectious Disease"/>
            <person name="Wu L."/>
            <person name="Ma J."/>
        </authorList>
    </citation>
    <scope>NUCLEOTIDE SEQUENCE [LARGE SCALE GENOMIC DNA]</scope>
    <source>
        <strain evidence="3">JCM 13002</strain>
    </source>
</reference>
<evidence type="ECO:0000256" key="1">
    <source>
        <dbReference type="SAM" id="SignalP"/>
    </source>
</evidence>
<organism evidence="2 3">
    <name type="scientific">Kitasatospora arboriphila</name>
    <dbReference type="NCBI Taxonomy" id="258052"/>
    <lineage>
        <taxon>Bacteria</taxon>
        <taxon>Bacillati</taxon>
        <taxon>Actinomycetota</taxon>
        <taxon>Actinomycetes</taxon>
        <taxon>Kitasatosporales</taxon>
        <taxon>Streptomycetaceae</taxon>
        <taxon>Kitasatospora</taxon>
    </lineage>
</organism>
<evidence type="ECO:0000313" key="2">
    <source>
        <dbReference type="EMBL" id="GAA1091537.1"/>
    </source>
</evidence>
<dbReference type="RefSeq" id="WP_344624941.1">
    <property type="nucleotide sequence ID" value="NZ_BAAALD010000036.1"/>
</dbReference>
<gene>
    <name evidence="2" type="ORF">GCM10009663_39170</name>
</gene>
<feature type="chain" id="PRO_5045359804" evidence="1">
    <location>
        <begin position="30"/>
        <end position="142"/>
    </location>
</feature>
<sequence>MRARKAIAAVSAAGLAVLGGVLTAPAAQAGNYGCAGSLSWSSTVNDVNGSKAGTIYDYFDGTTNCSVFVKSVYAGVSTHMAMDISNAKGAQSKVDDGQFTTYAGPVRVAGTGTGTCVREWVWMTTPGGSVLVNYTAPWHSCG</sequence>
<dbReference type="EMBL" id="BAAALD010000036">
    <property type="protein sequence ID" value="GAA1091537.1"/>
    <property type="molecule type" value="Genomic_DNA"/>
</dbReference>
<feature type="signal peptide" evidence="1">
    <location>
        <begin position="1"/>
        <end position="29"/>
    </location>
</feature>
<keyword evidence="1" id="KW-0732">Signal</keyword>
<comment type="caution">
    <text evidence="2">The sequence shown here is derived from an EMBL/GenBank/DDBJ whole genome shotgun (WGS) entry which is preliminary data.</text>
</comment>
<keyword evidence="3" id="KW-1185">Reference proteome</keyword>
<dbReference type="Proteomes" id="UP001499987">
    <property type="component" value="Unassembled WGS sequence"/>
</dbReference>
<accession>A0ABP4E442</accession>
<protein>
    <submittedName>
        <fullName evidence="2">Uncharacterized protein</fullName>
    </submittedName>
</protein>